<dbReference type="Proteomes" id="UP001059893">
    <property type="component" value="Unassembled WGS sequence"/>
</dbReference>
<evidence type="ECO:0000256" key="2">
    <source>
        <dbReference type="ARBA" id="ARBA00021776"/>
    </source>
</evidence>
<evidence type="ECO:0000256" key="5">
    <source>
        <dbReference type="SAM" id="MobiDB-lite"/>
    </source>
</evidence>
<dbReference type="EMBL" id="JABSND010000303">
    <property type="protein sequence ID" value="KAI6292288.1"/>
    <property type="molecule type" value="Genomic_DNA"/>
</dbReference>
<comment type="similarity">
    <text evidence="4">Belongs to the NDUFAF3 family.</text>
</comment>
<name>A0ABQ8N6Z3_PYRGI</name>
<comment type="caution">
    <text evidence="6">The sequence shown here is derived from an EMBL/GenBank/DDBJ whole genome shotgun (WGS) entry which is preliminary data.</text>
</comment>
<feature type="region of interest" description="Disordered" evidence="5">
    <location>
        <begin position="108"/>
        <end position="137"/>
    </location>
</feature>
<keyword evidence="3" id="KW-0496">Mitochondrion</keyword>
<keyword evidence="7" id="KW-1185">Reference proteome</keyword>
<evidence type="ECO:0000313" key="7">
    <source>
        <dbReference type="Proteomes" id="UP001059893"/>
    </source>
</evidence>
<evidence type="ECO:0000313" key="6">
    <source>
        <dbReference type="EMBL" id="KAI6292288.1"/>
    </source>
</evidence>
<proteinExistence type="inferred from homology"/>
<evidence type="ECO:0000256" key="1">
    <source>
        <dbReference type="ARBA" id="ARBA00004173"/>
    </source>
</evidence>
<reference evidence="6" key="1">
    <citation type="submission" date="2021-01" db="EMBL/GenBank/DDBJ databases">
        <title>Deciphering the adaptive evolutionary patterns associated with biogeogrpahic diversity in the finger millet blast pathogen Magnaporthe oryzae in Eastern Africa.</title>
        <authorList>
            <person name="Onyema G."/>
            <person name="Shittu T.A."/>
            <person name="Dodsworth S."/>
            <person name="Devilliers S."/>
            <person name="Muthumeenakshi S."/>
            <person name="Sreenivasaprasad S."/>
        </authorList>
    </citation>
    <scope>NUCLEOTIDE SEQUENCE</scope>
    <source>
        <strain evidence="6">D15/s37</strain>
    </source>
</reference>
<evidence type="ECO:0000256" key="4">
    <source>
        <dbReference type="ARBA" id="ARBA00049984"/>
    </source>
</evidence>
<dbReference type="CDD" id="cd05125">
    <property type="entry name" value="Mth938_2P1-like"/>
    <property type="match status" value="1"/>
</dbReference>
<dbReference type="PANTHER" id="PTHR21192:SF2">
    <property type="entry name" value="NADH DEHYDROGENASE [UBIQUINONE] 1 ALPHA SUBCOMPLEX ASSEMBLY FACTOR 3"/>
    <property type="match status" value="1"/>
</dbReference>
<dbReference type="Pfam" id="PF04430">
    <property type="entry name" value="DUF498"/>
    <property type="match status" value="1"/>
</dbReference>
<dbReference type="InterPro" id="IPR036748">
    <property type="entry name" value="MTH938-like_sf"/>
</dbReference>
<dbReference type="Gene3D" id="3.40.1230.10">
    <property type="entry name" value="MTH938-like"/>
    <property type="match status" value="1"/>
</dbReference>
<dbReference type="SUPFAM" id="SSF64076">
    <property type="entry name" value="MTH938-like"/>
    <property type="match status" value="1"/>
</dbReference>
<sequence length="286" mass="30967">MPTCLRTSARHTDHYTTPTAQRGYNYIGAMSQTFRNMARRLAPPRSLQNLNRALSTFTPQASLSTSICQRTLRTATWTQDLSRSNRIPMAHPSAGQASRLLHTTAPRPARVPQQQQQQGGVPEERQGGSHGTDIGSLDVLADAPEPEFSVSACLADGFRLANGTTVRDSGLLLVDGEAFSWRPWGDQASPSLKLVNAKGQWELPNPEEALALLGLVWPRPDLLLLGLGAEMRPLCPATRKFITGLGIRVEVLDTRNAAAQFNLLATERGTRDVAAALIPAGFGRGV</sequence>
<accession>A0ABQ8N6Z3</accession>
<comment type="subcellular location">
    <subcellularLocation>
        <location evidence="1">Mitochondrion</location>
    </subcellularLocation>
</comment>
<organism evidence="6 7">
    <name type="scientific">Pyricularia grisea</name>
    <name type="common">Crabgrass-specific blast fungus</name>
    <name type="synonym">Magnaporthe grisea</name>
    <dbReference type="NCBI Taxonomy" id="148305"/>
    <lineage>
        <taxon>Eukaryota</taxon>
        <taxon>Fungi</taxon>
        <taxon>Dikarya</taxon>
        <taxon>Ascomycota</taxon>
        <taxon>Pezizomycotina</taxon>
        <taxon>Sordariomycetes</taxon>
        <taxon>Sordariomycetidae</taxon>
        <taxon>Magnaporthales</taxon>
        <taxon>Pyriculariaceae</taxon>
        <taxon>Pyricularia</taxon>
    </lineage>
</organism>
<gene>
    <name evidence="6" type="ORF">MCOR33_009976</name>
</gene>
<dbReference type="InterPro" id="IPR034095">
    <property type="entry name" value="NDUF3"/>
</dbReference>
<evidence type="ECO:0000256" key="3">
    <source>
        <dbReference type="ARBA" id="ARBA00023128"/>
    </source>
</evidence>
<dbReference type="PANTHER" id="PTHR21192">
    <property type="entry name" value="NUCLEAR PROTEIN E3-3"/>
    <property type="match status" value="1"/>
</dbReference>
<feature type="compositionally biased region" description="Low complexity" evidence="5">
    <location>
        <begin position="108"/>
        <end position="121"/>
    </location>
</feature>
<dbReference type="InterPro" id="IPR007523">
    <property type="entry name" value="NDUFAF3/AAMDC"/>
</dbReference>
<protein>
    <recommendedName>
        <fullName evidence="2">NADH dehydrogenase [ubiquinone] 1 alpha subcomplex assembly factor 3</fullName>
    </recommendedName>
</protein>